<dbReference type="InterPro" id="IPR036291">
    <property type="entry name" value="NAD(P)-bd_dom_sf"/>
</dbReference>
<dbReference type="PANTHER" id="PTHR44115:SF4">
    <property type="entry name" value="OXIDOREDUCTASE"/>
    <property type="match status" value="1"/>
</dbReference>
<keyword evidence="2" id="KW-1185">Reference proteome</keyword>
<evidence type="ECO:0000313" key="3">
    <source>
        <dbReference type="WBParaSite" id="ACRNAN_scaffold9417.g12812.t1"/>
    </source>
</evidence>
<accession>A0A914ELV3</accession>
<dbReference type="Gene3D" id="3.40.50.720">
    <property type="entry name" value="NAD(P)-binding Rossmann-like Domain"/>
    <property type="match status" value="1"/>
</dbReference>
<dbReference type="SUPFAM" id="SSF51735">
    <property type="entry name" value="NAD(P)-binding Rossmann-fold domains"/>
    <property type="match status" value="1"/>
</dbReference>
<reference evidence="3" key="1">
    <citation type="submission" date="2022-11" db="UniProtKB">
        <authorList>
            <consortium name="WormBaseParasite"/>
        </authorList>
    </citation>
    <scope>IDENTIFICATION</scope>
</reference>
<dbReference type="SUPFAM" id="SSF55729">
    <property type="entry name" value="Acyl-CoA N-acyltransferases (Nat)"/>
    <property type="match status" value="1"/>
</dbReference>
<dbReference type="PRINTS" id="PR00080">
    <property type="entry name" value="SDRFAMILY"/>
</dbReference>
<name>A0A914ELV3_9BILA</name>
<evidence type="ECO:0000313" key="2">
    <source>
        <dbReference type="Proteomes" id="UP000887540"/>
    </source>
</evidence>
<dbReference type="PANTHER" id="PTHR44115">
    <property type="entry name" value="PROTEIN CBG09704"/>
    <property type="match status" value="1"/>
</dbReference>
<dbReference type="Proteomes" id="UP000887540">
    <property type="component" value="Unplaced"/>
</dbReference>
<dbReference type="PROSITE" id="PS00061">
    <property type="entry name" value="ADH_SHORT"/>
    <property type="match status" value="1"/>
</dbReference>
<dbReference type="WBParaSite" id="ACRNAN_scaffold9417.g12812.t1">
    <property type="protein sequence ID" value="ACRNAN_scaffold9417.g12812.t1"/>
    <property type="gene ID" value="ACRNAN_scaffold9417.g12812"/>
</dbReference>
<dbReference type="InterPro" id="IPR016181">
    <property type="entry name" value="Acyl_CoA_acyltransferase"/>
</dbReference>
<dbReference type="GO" id="GO:0016491">
    <property type="term" value="F:oxidoreductase activity"/>
    <property type="evidence" value="ECO:0007669"/>
    <property type="project" value="UniProtKB-KW"/>
</dbReference>
<dbReference type="Gene3D" id="3.40.630.30">
    <property type="match status" value="1"/>
</dbReference>
<organism evidence="2 3">
    <name type="scientific">Acrobeloides nanus</name>
    <dbReference type="NCBI Taxonomy" id="290746"/>
    <lineage>
        <taxon>Eukaryota</taxon>
        <taxon>Metazoa</taxon>
        <taxon>Ecdysozoa</taxon>
        <taxon>Nematoda</taxon>
        <taxon>Chromadorea</taxon>
        <taxon>Rhabditida</taxon>
        <taxon>Tylenchina</taxon>
        <taxon>Cephalobomorpha</taxon>
        <taxon>Cephaloboidea</taxon>
        <taxon>Cephalobidae</taxon>
        <taxon>Acrobeloides</taxon>
    </lineage>
</organism>
<sequence>MGRAITFIKGPRSRLNVEIQWLLINHAFELGYRRIHFVAVVRNNASNRALGEFGNQYEGVHRNMRMKQDEFYEHNKIVEENDMVVTSILSSEWPLLRRVVEEWMDDSNVDQNGQPIQQYEEIRDRVFAEANGSSAGIGRATALLFAKEGASVTIHGRSSESLQKTLDLLKSAGVPENRVLVVQGHIEEDKTCQNLINKTVEKFGKLDILVNNAGIAQKAGAGTLSMENFQYIFDVNLKSVVLLTNLAIPHLEKTKGNIVNVSSGTAIKAFAQRPFYAMTKAALDHFGRCYSLILAEKGIRINTINPGLIATEFRYKTGMNEEQEQKLQKSLSENGIPMHRVGTSEEMASSILFLATDATYMTGANLVADGGVVNFSPTPKLN</sequence>
<dbReference type="Pfam" id="PF13561">
    <property type="entry name" value="adh_short_C2"/>
    <property type="match status" value="1"/>
</dbReference>
<dbReference type="InterPro" id="IPR020904">
    <property type="entry name" value="Sc_DH/Rdtase_CS"/>
</dbReference>
<dbReference type="FunFam" id="3.40.50.720:FF:000084">
    <property type="entry name" value="Short-chain dehydrogenase reductase"/>
    <property type="match status" value="1"/>
</dbReference>
<keyword evidence="1" id="KW-0560">Oxidoreductase</keyword>
<dbReference type="PRINTS" id="PR00081">
    <property type="entry name" value="GDHRDH"/>
</dbReference>
<proteinExistence type="predicted"/>
<protein>
    <submittedName>
        <fullName evidence="3">Uncharacterized protein</fullName>
    </submittedName>
</protein>
<evidence type="ECO:0000256" key="1">
    <source>
        <dbReference type="ARBA" id="ARBA00023002"/>
    </source>
</evidence>
<dbReference type="AlphaFoldDB" id="A0A914ELV3"/>
<dbReference type="InterPro" id="IPR002347">
    <property type="entry name" value="SDR_fam"/>
</dbReference>